<protein>
    <submittedName>
        <fullName evidence="1">Uncharacterized protein</fullName>
    </submittedName>
</protein>
<keyword evidence="2" id="KW-1185">Reference proteome</keyword>
<sequence>MLTALALMAATAAPLEDLHLLPDSAAFAEEAGQWLLQGQPLPRDYRARLMRMPPDARLETLIFLRRTGLLRGDIWTLEQILRPVVSAAEGGE</sequence>
<proteinExistence type="predicted"/>
<dbReference type="Proteomes" id="UP000640485">
    <property type="component" value="Unassembled WGS sequence"/>
</dbReference>
<dbReference type="AlphaFoldDB" id="A0A934SGY6"/>
<accession>A0A934SGY6</accession>
<dbReference type="RefSeq" id="WP_200683823.1">
    <property type="nucleotide sequence ID" value="NZ_JAEPRQ010000001.1"/>
</dbReference>
<name>A0A934SGY6_9RHOB</name>
<evidence type="ECO:0000313" key="2">
    <source>
        <dbReference type="Proteomes" id="UP000640485"/>
    </source>
</evidence>
<gene>
    <name evidence="1" type="ORF">JJJ17_03565</name>
</gene>
<evidence type="ECO:0000313" key="1">
    <source>
        <dbReference type="EMBL" id="MBK4214999.1"/>
    </source>
</evidence>
<reference evidence="1" key="1">
    <citation type="submission" date="2021-01" db="EMBL/GenBank/DDBJ databases">
        <title>Paracoccus amoyensis sp. nov., isolated from the surface seawater along the coast of Xiamen Island, China.</title>
        <authorList>
            <person name="Lyu L."/>
        </authorList>
    </citation>
    <scope>NUCLEOTIDE SEQUENCE</scope>
    <source>
        <strain evidence="1">MJ17</strain>
    </source>
</reference>
<organism evidence="1 2">
    <name type="scientific">Paracoccus caeni</name>
    <dbReference type="NCBI Taxonomy" id="657651"/>
    <lineage>
        <taxon>Bacteria</taxon>
        <taxon>Pseudomonadati</taxon>
        <taxon>Pseudomonadota</taxon>
        <taxon>Alphaproteobacteria</taxon>
        <taxon>Rhodobacterales</taxon>
        <taxon>Paracoccaceae</taxon>
        <taxon>Paracoccus</taxon>
    </lineage>
</organism>
<dbReference type="EMBL" id="JAEPRQ010000001">
    <property type="protein sequence ID" value="MBK4214999.1"/>
    <property type="molecule type" value="Genomic_DNA"/>
</dbReference>
<comment type="caution">
    <text evidence="1">The sequence shown here is derived from an EMBL/GenBank/DDBJ whole genome shotgun (WGS) entry which is preliminary data.</text>
</comment>